<feature type="compositionally biased region" description="Low complexity" evidence="1">
    <location>
        <begin position="202"/>
        <end position="212"/>
    </location>
</feature>
<sequence length="233" mass="24844">MELRISVRSLVHQLVHEQAKASVHLEGLQRDVSTLLDFRDSMMTRSLGPDCPSSPRPAAQTVGPSTVPSTPTELASGGASSGLGTSAGTSTASAGTTVTATQGGAEMARSADADELMSLLETIEAQGRRSPLLGDPPILSLPDLRPGQERLAALSLSERLLQERDALLSQLTGLEQSLRAQVDSLGRRWSARAPPARGPQTDQQDQQISVQNDSDDIRLQSPRTSTSGYHFFY</sequence>
<feature type="compositionally biased region" description="Polar residues" evidence="1">
    <location>
        <begin position="221"/>
        <end position="233"/>
    </location>
</feature>
<name>A0A6A4WWA5_AMPAM</name>
<dbReference type="Proteomes" id="UP000440578">
    <property type="component" value="Unassembled WGS sequence"/>
</dbReference>
<organism evidence="2 3">
    <name type="scientific">Amphibalanus amphitrite</name>
    <name type="common">Striped barnacle</name>
    <name type="synonym">Balanus amphitrite</name>
    <dbReference type="NCBI Taxonomy" id="1232801"/>
    <lineage>
        <taxon>Eukaryota</taxon>
        <taxon>Metazoa</taxon>
        <taxon>Ecdysozoa</taxon>
        <taxon>Arthropoda</taxon>
        <taxon>Crustacea</taxon>
        <taxon>Multicrustacea</taxon>
        <taxon>Cirripedia</taxon>
        <taxon>Thoracica</taxon>
        <taxon>Thoracicalcarea</taxon>
        <taxon>Balanomorpha</taxon>
        <taxon>Balanoidea</taxon>
        <taxon>Balanidae</taxon>
        <taxon>Amphibalaninae</taxon>
        <taxon>Amphibalanus</taxon>
    </lineage>
</organism>
<protein>
    <submittedName>
        <fullName evidence="2">Uncharacterized protein</fullName>
    </submittedName>
</protein>
<proteinExistence type="predicted"/>
<feature type="compositionally biased region" description="Low complexity" evidence="1">
    <location>
        <begin position="61"/>
        <end position="105"/>
    </location>
</feature>
<evidence type="ECO:0000256" key="1">
    <source>
        <dbReference type="SAM" id="MobiDB-lite"/>
    </source>
</evidence>
<reference evidence="2 3" key="1">
    <citation type="submission" date="2019-07" db="EMBL/GenBank/DDBJ databases">
        <title>Draft genome assembly of a fouling barnacle, Amphibalanus amphitrite (Darwin, 1854): The first reference genome for Thecostraca.</title>
        <authorList>
            <person name="Kim W."/>
        </authorList>
    </citation>
    <scope>NUCLEOTIDE SEQUENCE [LARGE SCALE GENOMIC DNA]</scope>
    <source>
        <strain evidence="2">SNU_AA5</strain>
        <tissue evidence="2">Soma without cirri and trophi</tissue>
    </source>
</reference>
<gene>
    <name evidence="2" type="ORF">FJT64_018695</name>
</gene>
<feature type="region of interest" description="Disordered" evidence="1">
    <location>
        <begin position="190"/>
        <end position="233"/>
    </location>
</feature>
<dbReference type="EMBL" id="VIIS01000326">
    <property type="protein sequence ID" value="KAF0310273.1"/>
    <property type="molecule type" value="Genomic_DNA"/>
</dbReference>
<evidence type="ECO:0000313" key="2">
    <source>
        <dbReference type="EMBL" id="KAF0310273.1"/>
    </source>
</evidence>
<keyword evidence="3" id="KW-1185">Reference proteome</keyword>
<accession>A0A6A4WWA5</accession>
<comment type="caution">
    <text evidence="2">The sequence shown here is derived from an EMBL/GenBank/DDBJ whole genome shotgun (WGS) entry which is preliminary data.</text>
</comment>
<feature type="region of interest" description="Disordered" evidence="1">
    <location>
        <begin position="46"/>
        <end position="106"/>
    </location>
</feature>
<dbReference type="AlphaFoldDB" id="A0A6A4WWA5"/>
<evidence type="ECO:0000313" key="3">
    <source>
        <dbReference type="Proteomes" id="UP000440578"/>
    </source>
</evidence>